<evidence type="ECO:0000313" key="3">
    <source>
        <dbReference type="Proteomes" id="UP000054266"/>
    </source>
</evidence>
<organism evidence="2 3">
    <name type="scientific">Phialophora macrospora</name>
    <dbReference type="NCBI Taxonomy" id="1851006"/>
    <lineage>
        <taxon>Eukaryota</taxon>
        <taxon>Fungi</taxon>
        <taxon>Dikarya</taxon>
        <taxon>Ascomycota</taxon>
        <taxon>Pezizomycotina</taxon>
        <taxon>Eurotiomycetes</taxon>
        <taxon>Chaetothyriomycetidae</taxon>
        <taxon>Chaetothyriales</taxon>
        <taxon>Herpotrichiellaceae</taxon>
        <taxon>Phialophora</taxon>
    </lineage>
</organism>
<keyword evidence="3" id="KW-1185">Reference proteome</keyword>
<dbReference type="Proteomes" id="UP000054266">
    <property type="component" value="Unassembled WGS sequence"/>
</dbReference>
<dbReference type="STRING" id="5601.A0A0D2FLE8"/>
<feature type="region of interest" description="Disordered" evidence="1">
    <location>
        <begin position="38"/>
        <end position="65"/>
    </location>
</feature>
<dbReference type="HOGENOM" id="CLU_046299_0_0_1"/>
<evidence type="ECO:0000313" key="2">
    <source>
        <dbReference type="EMBL" id="KIW67535.1"/>
    </source>
</evidence>
<sequence length="527" mass="59455">MGDSEDEHGKTSLITTLWTACIHLFRLHRSADNQNSTSYINPEFPRGKVSRSPHREQVRGQGNKAQRMRTLREIIDDGTFWLLPDRDVLELIKLEFPQELERLKNATFVRSSNAPRPAGLSIAESLYGQDYPEINRTLVGVLALRWLHNDDYDRFVGTQGPPPIVLRRQSFAWLRSLFDKGLESTEDTYTLIVSMVTNDLGKDPALATDYAKKVGVDISKVNHDMILYHAVEEGMVPALDRLTKQAKDYLLLGIKLGSDFNFGQLAQAENAPASLSGLLDMRGHDRAFEMRFMEQILDLAGAAGHEDWTCAKKMIEPIFQSYRNVYDVAHGIIYEEMPLREGYDIILRRKLALLHQAGYSRQLDIARPGDRALMRLFCLGNTSNADNADIFYTAFTERIPDETRRQLTHGLNLDGSVAEPAVQPTYIPAMLTKALGNTANGSHEEKISAVAAMLRFLGRCLVVEPQNLQRLPHGVTVIERDVRKIIPVLESERFKTNPDMLDQESIPEDQIANVAPGVEILRGREHI</sequence>
<protein>
    <submittedName>
        <fullName evidence="2">Uncharacterized protein</fullName>
    </submittedName>
</protein>
<proteinExistence type="predicted"/>
<dbReference type="Pfam" id="PF20717">
    <property type="entry name" value="DUF6829"/>
    <property type="match status" value="1"/>
</dbReference>
<gene>
    <name evidence="2" type="ORF">PV04_06779</name>
</gene>
<dbReference type="AlphaFoldDB" id="A0A0D2FLE8"/>
<accession>A0A0D2FLE8</accession>
<dbReference type="EMBL" id="KN846959">
    <property type="protein sequence ID" value="KIW67535.1"/>
    <property type="molecule type" value="Genomic_DNA"/>
</dbReference>
<evidence type="ECO:0000256" key="1">
    <source>
        <dbReference type="SAM" id="MobiDB-lite"/>
    </source>
</evidence>
<name>A0A0D2FLE8_9EURO</name>
<reference evidence="2 3" key="1">
    <citation type="submission" date="2015-01" db="EMBL/GenBank/DDBJ databases">
        <title>The Genome Sequence of Capronia semiimmersa CBS27337.</title>
        <authorList>
            <consortium name="The Broad Institute Genomics Platform"/>
            <person name="Cuomo C."/>
            <person name="de Hoog S."/>
            <person name="Gorbushina A."/>
            <person name="Stielow B."/>
            <person name="Teixiera M."/>
            <person name="Abouelleil A."/>
            <person name="Chapman S.B."/>
            <person name="Priest M."/>
            <person name="Young S.K."/>
            <person name="Wortman J."/>
            <person name="Nusbaum C."/>
            <person name="Birren B."/>
        </authorList>
    </citation>
    <scope>NUCLEOTIDE SEQUENCE [LARGE SCALE GENOMIC DNA]</scope>
    <source>
        <strain evidence="2 3">CBS 27337</strain>
    </source>
</reference>
<dbReference type="InterPro" id="IPR049232">
    <property type="entry name" value="DUF6829"/>
</dbReference>